<dbReference type="PROSITE" id="PS50157">
    <property type="entry name" value="ZINC_FINGER_C2H2_2"/>
    <property type="match status" value="15"/>
</dbReference>
<keyword evidence="12" id="KW-0238">DNA-binding</keyword>
<dbReference type="InterPro" id="IPR044417">
    <property type="entry name" value="PRDM7_9_PR-SET"/>
</dbReference>
<dbReference type="EMBL" id="JAFDVH010000001">
    <property type="protein sequence ID" value="KAG7492371.1"/>
    <property type="molecule type" value="Genomic_DNA"/>
</dbReference>
<dbReference type="PROSITE" id="PS00028">
    <property type="entry name" value="ZINC_FINGER_C2H2_1"/>
    <property type="match status" value="12"/>
</dbReference>
<feature type="domain" description="C2H2-type" evidence="17">
    <location>
        <begin position="412"/>
        <end position="440"/>
    </location>
</feature>
<dbReference type="Gene3D" id="2.170.270.10">
    <property type="entry name" value="SET domain"/>
    <property type="match status" value="1"/>
</dbReference>
<dbReference type="SUPFAM" id="SSF57667">
    <property type="entry name" value="beta-beta-alpha zinc fingers"/>
    <property type="match status" value="7"/>
</dbReference>
<dbReference type="FunFam" id="3.30.160.60:FF:000097">
    <property type="entry name" value="Zinc finger protein"/>
    <property type="match status" value="1"/>
</dbReference>
<organism evidence="19 20">
    <name type="scientific">Megalops atlanticus</name>
    <name type="common">Tarpon</name>
    <name type="synonym">Clupea gigantea</name>
    <dbReference type="NCBI Taxonomy" id="7932"/>
    <lineage>
        <taxon>Eukaryota</taxon>
        <taxon>Metazoa</taxon>
        <taxon>Chordata</taxon>
        <taxon>Craniata</taxon>
        <taxon>Vertebrata</taxon>
        <taxon>Euteleostomi</taxon>
        <taxon>Actinopterygii</taxon>
        <taxon>Neopterygii</taxon>
        <taxon>Teleostei</taxon>
        <taxon>Elopiformes</taxon>
        <taxon>Megalopidae</taxon>
        <taxon>Megalops</taxon>
    </lineage>
</organism>
<dbReference type="CDD" id="cd19193">
    <property type="entry name" value="PR-SET_PRDM7_9"/>
    <property type="match status" value="1"/>
</dbReference>
<evidence type="ECO:0000256" key="6">
    <source>
        <dbReference type="ARBA" id="ARBA00022691"/>
    </source>
</evidence>
<dbReference type="OrthoDB" id="9439903at2759"/>
<dbReference type="PANTHER" id="PTHR24393">
    <property type="entry name" value="ZINC FINGER PROTEIN"/>
    <property type="match status" value="1"/>
</dbReference>
<feature type="domain" description="C2H2-type" evidence="17">
    <location>
        <begin position="673"/>
        <end position="701"/>
    </location>
</feature>
<evidence type="ECO:0000256" key="1">
    <source>
        <dbReference type="ARBA" id="ARBA00003767"/>
    </source>
</evidence>
<feature type="domain" description="SET" evidence="18">
    <location>
        <begin position="136"/>
        <end position="250"/>
    </location>
</feature>
<feature type="domain" description="C2H2-type" evidence="17">
    <location>
        <begin position="831"/>
        <end position="858"/>
    </location>
</feature>
<protein>
    <recommendedName>
        <fullName evidence="21">Histone-lysine N-methyltransferase PRDM9-like</fullName>
    </recommendedName>
</protein>
<evidence type="ECO:0000256" key="5">
    <source>
        <dbReference type="ARBA" id="ARBA00022679"/>
    </source>
</evidence>
<evidence type="ECO:0000256" key="11">
    <source>
        <dbReference type="ARBA" id="ARBA00023015"/>
    </source>
</evidence>
<feature type="domain" description="C2H2-type" evidence="17">
    <location>
        <begin position="606"/>
        <end position="634"/>
    </location>
</feature>
<feature type="domain" description="C2H2-type" evidence="17">
    <location>
        <begin position="635"/>
        <end position="662"/>
    </location>
</feature>
<keyword evidence="5" id="KW-0808">Transferase</keyword>
<feature type="domain" description="C2H2-type" evidence="17">
    <location>
        <begin position="719"/>
        <end position="746"/>
    </location>
</feature>
<evidence type="ECO:0000256" key="4">
    <source>
        <dbReference type="ARBA" id="ARBA00022603"/>
    </source>
</evidence>
<dbReference type="InterPro" id="IPR001214">
    <property type="entry name" value="SET_dom"/>
</dbReference>
<feature type="domain" description="C2H2-type" evidence="17">
    <location>
        <begin position="578"/>
        <end position="605"/>
    </location>
</feature>
<comment type="function">
    <text evidence="1">May be involved in transcriptional regulation.</text>
</comment>
<dbReference type="FunFam" id="3.30.160.60:FF:000771">
    <property type="entry name" value="zinc finger protein 648"/>
    <property type="match status" value="1"/>
</dbReference>
<feature type="domain" description="C2H2-type" evidence="17">
    <location>
        <begin position="747"/>
        <end position="774"/>
    </location>
</feature>
<dbReference type="SMART" id="SM00355">
    <property type="entry name" value="ZnF_C2H2"/>
    <property type="match status" value="14"/>
</dbReference>
<dbReference type="FunFam" id="3.30.160.60:FF:003288">
    <property type="entry name" value="Uncharacterized protein"/>
    <property type="match status" value="1"/>
</dbReference>
<dbReference type="FunFam" id="3.30.160.60:FF:000966">
    <property type="entry name" value="ZFP90 zinc finger protein"/>
    <property type="match status" value="1"/>
</dbReference>
<evidence type="ECO:0000256" key="15">
    <source>
        <dbReference type="PROSITE-ProRule" id="PRU00042"/>
    </source>
</evidence>
<feature type="domain" description="C2H2-type" evidence="17">
    <location>
        <begin position="859"/>
        <end position="883"/>
    </location>
</feature>
<comment type="caution">
    <text evidence="19">The sequence shown here is derived from an EMBL/GenBank/DDBJ whole genome shotgun (WGS) entry which is preliminary data.</text>
</comment>
<dbReference type="PROSITE" id="PS50280">
    <property type="entry name" value="SET"/>
    <property type="match status" value="1"/>
</dbReference>
<dbReference type="GO" id="GO:0000978">
    <property type="term" value="F:RNA polymerase II cis-regulatory region sequence-specific DNA binding"/>
    <property type="evidence" value="ECO:0007669"/>
    <property type="project" value="TreeGrafter"/>
</dbReference>
<reference evidence="19" key="1">
    <citation type="submission" date="2021-01" db="EMBL/GenBank/DDBJ databases">
        <authorList>
            <person name="Zahm M."/>
            <person name="Roques C."/>
            <person name="Cabau C."/>
            <person name="Klopp C."/>
            <person name="Donnadieu C."/>
            <person name="Jouanno E."/>
            <person name="Lampietro C."/>
            <person name="Louis A."/>
            <person name="Herpin A."/>
            <person name="Echchiki A."/>
            <person name="Berthelot C."/>
            <person name="Parey E."/>
            <person name="Roest-Crollius H."/>
            <person name="Braasch I."/>
            <person name="Postlethwait J."/>
            <person name="Bobe J."/>
            <person name="Montfort J."/>
            <person name="Bouchez O."/>
            <person name="Begum T."/>
            <person name="Mejri S."/>
            <person name="Adams A."/>
            <person name="Chen W.-J."/>
            <person name="Guiguen Y."/>
        </authorList>
    </citation>
    <scope>NUCLEOTIDE SEQUENCE</scope>
    <source>
        <strain evidence="19">YG-15Mar2019-1</strain>
        <tissue evidence="19">Brain</tissue>
    </source>
</reference>
<evidence type="ECO:0000256" key="14">
    <source>
        <dbReference type="ARBA" id="ARBA00023242"/>
    </source>
</evidence>
<keyword evidence="11" id="KW-0805">Transcription regulation</keyword>
<feature type="domain" description="C2H2-type" evidence="17">
    <location>
        <begin position="480"/>
        <end position="507"/>
    </location>
</feature>
<keyword evidence="9 15" id="KW-0863">Zinc-finger</keyword>
<evidence type="ECO:0000313" key="20">
    <source>
        <dbReference type="Proteomes" id="UP001046870"/>
    </source>
</evidence>
<dbReference type="GO" id="GO:0042054">
    <property type="term" value="F:histone methyltransferase activity"/>
    <property type="evidence" value="ECO:0007669"/>
    <property type="project" value="InterPro"/>
</dbReference>
<evidence type="ECO:0000256" key="13">
    <source>
        <dbReference type="ARBA" id="ARBA00023163"/>
    </source>
</evidence>
<dbReference type="InterPro" id="IPR013087">
    <property type="entry name" value="Znf_C2H2_type"/>
</dbReference>
<dbReference type="GO" id="GO:0005634">
    <property type="term" value="C:nucleus"/>
    <property type="evidence" value="ECO:0007669"/>
    <property type="project" value="UniProtKB-SubCell"/>
</dbReference>
<keyword evidence="13" id="KW-0804">Transcription</keyword>
<evidence type="ECO:0000256" key="7">
    <source>
        <dbReference type="ARBA" id="ARBA00022723"/>
    </source>
</evidence>
<dbReference type="Proteomes" id="UP001046870">
    <property type="component" value="Chromosome 1"/>
</dbReference>
<feature type="compositionally biased region" description="Basic and acidic residues" evidence="16">
    <location>
        <begin position="44"/>
        <end position="54"/>
    </location>
</feature>
<evidence type="ECO:0000259" key="17">
    <source>
        <dbReference type="PROSITE" id="PS50157"/>
    </source>
</evidence>
<evidence type="ECO:0000256" key="16">
    <source>
        <dbReference type="SAM" id="MobiDB-lite"/>
    </source>
</evidence>
<accession>A0A9D3TE70</accession>
<dbReference type="FunFam" id="3.30.160.60:FF:000358">
    <property type="entry name" value="zinc finger protein 24"/>
    <property type="match status" value="4"/>
</dbReference>
<evidence type="ECO:0008006" key="21">
    <source>
        <dbReference type="Google" id="ProtNLM"/>
    </source>
</evidence>
<dbReference type="AlphaFoldDB" id="A0A9D3TE70"/>
<feature type="region of interest" description="Disordered" evidence="16">
    <location>
        <begin position="508"/>
        <end position="553"/>
    </location>
</feature>
<keyword evidence="20" id="KW-1185">Reference proteome</keyword>
<evidence type="ECO:0000256" key="8">
    <source>
        <dbReference type="ARBA" id="ARBA00022737"/>
    </source>
</evidence>
<proteinExistence type="inferred from homology"/>
<feature type="region of interest" description="Disordered" evidence="16">
    <location>
        <begin position="1"/>
        <end position="94"/>
    </location>
</feature>
<evidence type="ECO:0000256" key="3">
    <source>
        <dbReference type="ARBA" id="ARBA00006991"/>
    </source>
</evidence>
<dbReference type="GO" id="GO:0001228">
    <property type="term" value="F:DNA-binding transcription activator activity, RNA polymerase II-specific"/>
    <property type="evidence" value="ECO:0007669"/>
    <property type="project" value="TreeGrafter"/>
</dbReference>
<feature type="domain" description="C2H2-type" evidence="17">
    <location>
        <begin position="775"/>
        <end position="802"/>
    </location>
</feature>
<feature type="domain" description="C2H2-type" evidence="17">
    <location>
        <begin position="803"/>
        <end position="830"/>
    </location>
</feature>
<evidence type="ECO:0000256" key="10">
    <source>
        <dbReference type="ARBA" id="ARBA00022833"/>
    </source>
</evidence>
<dbReference type="SUPFAM" id="SSF82199">
    <property type="entry name" value="SET domain"/>
    <property type="match status" value="1"/>
</dbReference>
<evidence type="ECO:0000313" key="19">
    <source>
        <dbReference type="EMBL" id="KAG7492371.1"/>
    </source>
</evidence>
<feature type="domain" description="C2H2-type" evidence="17">
    <location>
        <begin position="384"/>
        <end position="411"/>
    </location>
</feature>
<dbReference type="Gene3D" id="3.30.160.60">
    <property type="entry name" value="Classic Zinc Finger"/>
    <property type="match status" value="13"/>
</dbReference>
<dbReference type="InterPro" id="IPR036236">
    <property type="entry name" value="Znf_C2H2_sf"/>
</dbReference>
<sequence>MAMQDSPGLKSTSPSVVCQEGEGEEEGEQEESVLSPGENSTSDEEWHPRTDRARAGISRREKKKCLKPNKNLSRRQVLVHNEVEQEDPSNSDDGFYCEECQSSYREQCERHGPPSFTPDSPTPLGVPQRALLTLPQGLVIGRSTMPGAGLGVFNQGQVVPVGMHFGPYEGEVTSRDKAIESGYSWVICKKEDKYEYIDAVRDTHSNWMRYVNCARNEKEQNLVAYQHRGSVLYCCLRPIVPGQELLVWYAEEYAKDLGVTWDCLWDKKCTPAEKATEGTMEVFSCTQCQFSFTAEFYLHRHIKRSHPEEYLKLLKSGSVRPVSMFPLSGQDQSPPPSNELPAQAHPCSATCRALLGSQNGKHCSRLETPAILTNKQIHSDKRPHCCTQCGMSFDDSESLEAHQCAETGDKPYCCSQCKKSFTRSCHLKRHERTIHTKERPYCCSQCGKCFSQSAGLKRHQQVHADGRQHHLSAEVSSRVFSCSHCLFSFTSELLLHKHIKRHHPEEHLKQLESQSLRPESPPPGHTQDHPSPNAPPTPTQTALGTPTAHKNSRKGKIFRRLGTSVSKRQQMHAVERLFRCTQCGKGCRDAESLKAHQCSETGEGPYFCSQCDKSFTRSCNLRRHERTIHTKEKPYCCSQCGKFFSQSAGLKRHQQIHAGGRHGRSMEVSTEVFSCAHCSFSFTAERYLHKHMKRYHPVEHLRLRGSGLVQAAEAGDGPHCCSQCGKSFTCLKSLKAHHCMRSGEKLYLCTDCGKSFTWFYSLRQHQRIHTGEKPFSCTQCGKCFVHSGQLNVHMRTHTGEKPFLCTECGESFRQSGDLKRHERKHTGVRPCRCLVCGKSFSRPQSLKAHQQLHTGEKLYRCTQCGKSFARSWHLRRHHQKMHS</sequence>
<feature type="compositionally biased region" description="Acidic residues" evidence="16">
    <location>
        <begin position="21"/>
        <end position="31"/>
    </location>
</feature>
<keyword evidence="6" id="KW-0949">S-adenosyl-L-methionine</keyword>
<dbReference type="Pfam" id="PF21549">
    <property type="entry name" value="PRDM2_PR"/>
    <property type="match status" value="1"/>
</dbReference>
<gene>
    <name evidence="19" type="ORF">MATL_G00013520</name>
</gene>
<dbReference type="GO" id="GO:0008270">
    <property type="term" value="F:zinc ion binding"/>
    <property type="evidence" value="ECO:0007669"/>
    <property type="project" value="UniProtKB-KW"/>
</dbReference>
<keyword evidence="10" id="KW-0862">Zinc</keyword>
<evidence type="ECO:0000256" key="2">
    <source>
        <dbReference type="ARBA" id="ARBA00004123"/>
    </source>
</evidence>
<dbReference type="PANTHER" id="PTHR24393:SF151">
    <property type="entry name" value="C2H2-TYPE DOMAIN-CONTAINING PROTEIN"/>
    <property type="match status" value="1"/>
</dbReference>
<evidence type="ECO:0000256" key="9">
    <source>
        <dbReference type="ARBA" id="ARBA00022771"/>
    </source>
</evidence>
<evidence type="ECO:0000256" key="12">
    <source>
        <dbReference type="ARBA" id="ARBA00023125"/>
    </source>
</evidence>
<name>A0A9D3TE70_MEGAT</name>
<dbReference type="InterPro" id="IPR046341">
    <property type="entry name" value="SET_dom_sf"/>
</dbReference>
<dbReference type="Pfam" id="PF00096">
    <property type="entry name" value="zf-C2H2"/>
    <property type="match status" value="9"/>
</dbReference>
<keyword evidence="14" id="KW-0539">Nucleus</keyword>
<dbReference type="FunFam" id="3.30.160.60:FF:000862">
    <property type="entry name" value="zinc finger protein 697"/>
    <property type="match status" value="1"/>
</dbReference>
<evidence type="ECO:0000259" key="18">
    <source>
        <dbReference type="PROSITE" id="PS50280"/>
    </source>
</evidence>
<feature type="domain" description="C2H2-type" evidence="17">
    <location>
        <begin position="441"/>
        <end position="468"/>
    </location>
</feature>
<keyword evidence="8" id="KW-0677">Repeat</keyword>
<keyword evidence="4" id="KW-0489">Methyltransferase</keyword>
<keyword evidence="7" id="KW-0479">Metal-binding</keyword>
<feature type="domain" description="C2H2-type" evidence="17">
    <location>
        <begin position="283"/>
        <end position="311"/>
    </location>
</feature>
<comment type="subcellular location">
    <subcellularLocation>
        <location evidence="2">Nucleus</location>
    </subcellularLocation>
</comment>
<comment type="similarity">
    <text evidence="3">Belongs to the krueppel C2H2-type zinc-finger protein family.</text>
</comment>
<dbReference type="GO" id="GO:0032259">
    <property type="term" value="P:methylation"/>
    <property type="evidence" value="ECO:0007669"/>
    <property type="project" value="UniProtKB-KW"/>
</dbReference>